<evidence type="ECO:0000256" key="1">
    <source>
        <dbReference type="ARBA" id="ARBA00023125"/>
    </source>
</evidence>
<evidence type="ECO:0000313" key="4">
    <source>
        <dbReference type="EMBL" id="TVZ01757.1"/>
    </source>
</evidence>
<evidence type="ECO:0000259" key="3">
    <source>
        <dbReference type="PROSITE" id="PS50977"/>
    </source>
</evidence>
<sequence>MTRRSDLADAAIETIAAAGMRGLTHRAVDRSAGLPEGSTSYYFRTRQALLQAVVERLAELITAEIPALPVTDLDAAAEAITTIIEIGATTGRSRHLARYELILEAVRRPELRAALTASWAVVQEAVAEQLAALGLADPRRRAVDLLALLDGLLFDAIAGTGDRDLAGTGLRATVQALLTAVTRPDPASRA</sequence>
<dbReference type="InterPro" id="IPR001647">
    <property type="entry name" value="HTH_TetR"/>
</dbReference>
<dbReference type="PROSITE" id="PS50977">
    <property type="entry name" value="HTH_TETR_2"/>
    <property type="match status" value="1"/>
</dbReference>
<feature type="domain" description="HTH tetR-type" evidence="3">
    <location>
        <begin position="1"/>
        <end position="61"/>
    </location>
</feature>
<keyword evidence="1 2" id="KW-0238">DNA-binding</keyword>
<accession>A0A6P2BSX3</accession>
<gene>
    <name evidence="4" type="ORF">EAS64_30335</name>
</gene>
<feature type="DNA-binding region" description="H-T-H motif" evidence="2">
    <location>
        <begin position="24"/>
        <end position="43"/>
    </location>
</feature>
<name>A0A6P2BSX3_9ACTN</name>
<dbReference type="RefSeq" id="WP_145858601.1">
    <property type="nucleotide sequence ID" value="NZ_RPFW01000006.1"/>
</dbReference>
<dbReference type="InterPro" id="IPR036271">
    <property type="entry name" value="Tet_transcr_reg_TetR-rel_C_sf"/>
</dbReference>
<dbReference type="Proteomes" id="UP000460272">
    <property type="component" value="Unassembled WGS sequence"/>
</dbReference>
<dbReference type="SUPFAM" id="SSF46689">
    <property type="entry name" value="Homeodomain-like"/>
    <property type="match status" value="1"/>
</dbReference>
<comment type="caution">
    <text evidence="4">The sequence shown here is derived from an EMBL/GenBank/DDBJ whole genome shotgun (WGS) entry which is preliminary data.</text>
</comment>
<protein>
    <submittedName>
        <fullName evidence="4">TetR family transcriptional regulator</fullName>
    </submittedName>
</protein>
<dbReference type="Pfam" id="PF00440">
    <property type="entry name" value="TetR_N"/>
    <property type="match status" value="1"/>
</dbReference>
<dbReference type="InterPro" id="IPR041583">
    <property type="entry name" value="TetR_C_31"/>
</dbReference>
<dbReference type="OrthoDB" id="7506349at2"/>
<keyword evidence="5" id="KW-1185">Reference proteome</keyword>
<dbReference type="Pfam" id="PF17940">
    <property type="entry name" value="TetR_C_31"/>
    <property type="match status" value="1"/>
</dbReference>
<dbReference type="EMBL" id="RPFW01000006">
    <property type="protein sequence ID" value="TVZ01757.1"/>
    <property type="molecule type" value="Genomic_DNA"/>
</dbReference>
<dbReference type="Gene3D" id="1.10.357.10">
    <property type="entry name" value="Tetracycline Repressor, domain 2"/>
    <property type="match status" value="1"/>
</dbReference>
<proteinExistence type="predicted"/>
<evidence type="ECO:0000256" key="2">
    <source>
        <dbReference type="PROSITE-ProRule" id="PRU00335"/>
    </source>
</evidence>
<dbReference type="AlphaFoldDB" id="A0A6P2BSX3"/>
<reference evidence="4 5" key="1">
    <citation type="submission" date="2018-11" db="EMBL/GenBank/DDBJ databases">
        <title>Trebonia kvetii gen.nov., sp.nov., a novel acidophilic actinobacterium, and proposal of the new actinobacterial family Treboniaceae fam. nov.</title>
        <authorList>
            <person name="Rapoport D."/>
            <person name="Sagova-Mareckova M."/>
            <person name="Sedlacek I."/>
            <person name="Provaznik J."/>
            <person name="Kralova S."/>
            <person name="Pavlinic D."/>
            <person name="Benes V."/>
            <person name="Kopecky J."/>
        </authorList>
    </citation>
    <scope>NUCLEOTIDE SEQUENCE [LARGE SCALE GENOMIC DNA]</scope>
    <source>
        <strain evidence="4 5">15Tr583</strain>
    </source>
</reference>
<dbReference type="InterPro" id="IPR009057">
    <property type="entry name" value="Homeodomain-like_sf"/>
</dbReference>
<evidence type="ECO:0000313" key="5">
    <source>
        <dbReference type="Proteomes" id="UP000460272"/>
    </source>
</evidence>
<organism evidence="4 5">
    <name type="scientific">Trebonia kvetii</name>
    <dbReference type="NCBI Taxonomy" id="2480626"/>
    <lineage>
        <taxon>Bacteria</taxon>
        <taxon>Bacillati</taxon>
        <taxon>Actinomycetota</taxon>
        <taxon>Actinomycetes</taxon>
        <taxon>Streptosporangiales</taxon>
        <taxon>Treboniaceae</taxon>
        <taxon>Trebonia</taxon>
    </lineage>
</organism>
<dbReference type="GO" id="GO:0003677">
    <property type="term" value="F:DNA binding"/>
    <property type="evidence" value="ECO:0007669"/>
    <property type="project" value="UniProtKB-UniRule"/>
</dbReference>
<dbReference type="SUPFAM" id="SSF48498">
    <property type="entry name" value="Tetracyclin repressor-like, C-terminal domain"/>
    <property type="match status" value="1"/>
</dbReference>